<comment type="similarity">
    <text evidence="1">Belongs to the AHA1 family.</text>
</comment>
<keyword evidence="4" id="KW-1185">Reference proteome</keyword>
<dbReference type="RefSeq" id="WP_263062427.1">
    <property type="nucleotide sequence ID" value="NZ_JAOUSE010000092.1"/>
</dbReference>
<reference evidence="3 4" key="1">
    <citation type="submission" date="2022-10" db="EMBL/GenBank/DDBJ databases">
        <title>Description of Fervidibacillus gen. nov. in the family Fervidibacillaceae fam. nov. with two species, Fervidibacillus albus sp. nov., and Fervidibacillus halotolerans sp. nov., isolated from tidal flat sediments.</title>
        <authorList>
            <person name="Kwon K.K."/>
            <person name="Yang S.-H."/>
        </authorList>
    </citation>
    <scope>NUCLEOTIDE SEQUENCE [LARGE SCALE GENOMIC DNA]</scope>
    <source>
        <strain evidence="3 4">DSM 23332</strain>
    </source>
</reference>
<evidence type="ECO:0000313" key="3">
    <source>
        <dbReference type="EMBL" id="MCU9595889.1"/>
    </source>
</evidence>
<name>A0ABT2WME5_9BACI</name>
<dbReference type="Gene3D" id="3.30.530.20">
    <property type="match status" value="1"/>
</dbReference>
<protein>
    <submittedName>
        <fullName evidence="3">SRPBCC domain-containing protein</fullName>
    </submittedName>
</protein>
<dbReference type="Proteomes" id="UP001208656">
    <property type="component" value="Unassembled WGS sequence"/>
</dbReference>
<evidence type="ECO:0000256" key="1">
    <source>
        <dbReference type="ARBA" id="ARBA00006817"/>
    </source>
</evidence>
<organism evidence="3 4">
    <name type="scientific">Pallidibacillus thermolactis</name>
    <dbReference type="NCBI Taxonomy" id="251051"/>
    <lineage>
        <taxon>Bacteria</taxon>
        <taxon>Bacillati</taxon>
        <taxon>Bacillota</taxon>
        <taxon>Bacilli</taxon>
        <taxon>Bacillales</taxon>
        <taxon>Bacillaceae</taxon>
        <taxon>Pallidibacillus</taxon>
    </lineage>
</organism>
<dbReference type="EMBL" id="JAOUSE010000092">
    <property type="protein sequence ID" value="MCU9595889.1"/>
    <property type="molecule type" value="Genomic_DNA"/>
</dbReference>
<comment type="caution">
    <text evidence="3">The sequence shown here is derived from an EMBL/GenBank/DDBJ whole genome shotgun (WGS) entry which is preliminary data.</text>
</comment>
<gene>
    <name evidence="3" type="ORF">OEV82_15940</name>
</gene>
<accession>A0ABT2WME5</accession>
<dbReference type="InterPro" id="IPR013538">
    <property type="entry name" value="ASHA1/2-like_C"/>
</dbReference>
<proteinExistence type="inferred from homology"/>
<dbReference type="SUPFAM" id="SSF55961">
    <property type="entry name" value="Bet v1-like"/>
    <property type="match status" value="1"/>
</dbReference>
<feature type="domain" description="Activator of Hsp90 ATPase homologue 1/2-like C-terminal" evidence="2">
    <location>
        <begin position="3"/>
        <end position="83"/>
    </location>
</feature>
<evidence type="ECO:0000259" key="2">
    <source>
        <dbReference type="Pfam" id="PF08327"/>
    </source>
</evidence>
<dbReference type="Pfam" id="PF08327">
    <property type="entry name" value="AHSA1"/>
    <property type="match status" value="1"/>
</dbReference>
<evidence type="ECO:0000313" key="4">
    <source>
        <dbReference type="Proteomes" id="UP001208656"/>
    </source>
</evidence>
<dbReference type="InterPro" id="IPR023393">
    <property type="entry name" value="START-like_dom_sf"/>
</dbReference>
<sequence length="110" mass="12654">MVLKIGGKIHLDDREGTTYSGIITELKEPTVFAFQEVDDLLHILLEDENGCRMVFTHTFDDNSWAVHTAAGWHRCLDVFGQIVNGEPIEWKDIAAQLREIYSETFNMNER</sequence>